<dbReference type="CDD" id="cd07326">
    <property type="entry name" value="M56_BlaR1_MecR1_like"/>
    <property type="match status" value="1"/>
</dbReference>
<keyword evidence="7" id="KW-0812">Transmembrane</keyword>
<proteinExistence type="inferred from homology"/>
<dbReference type="EMBL" id="RJSF01000019">
    <property type="protein sequence ID" value="RNM15909.1"/>
    <property type="molecule type" value="Genomic_DNA"/>
</dbReference>
<keyword evidence="5 6" id="KW-0482">Metalloprotease</keyword>
<evidence type="ECO:0000256" key="6">
    <source>
        <dbReference type="RuleBase" id="RU003983"/>
    </source>
</evidence>
<evidence type="ECO:0000256" key="4">
    <source>
        <dbReference type="ARBA" id="ARBA00022833"/>
    </source>
</evidence>
<evidence type="ECO:0000256" key="2">
    <source>
        <dbReference type="ARBA" id="ARBA00022723"/>
    </source>
</evidence>
<keyword evidence="2" id="KW-0479">Metal-binding</keyword>
<dbReference type="Proteomes" id="UP000279994">
    <property type="component" value="Unassembled WGS sequence"/>
</dbReference>
<name>A0A3N0GU21_9ACTN</name>
<keyword evidence="3 6" id="KW-0378">Hydrolase</keyword>
<evidence type="ECO:0000313" key="10">
    <source>
        <dbReference type="Proteomes" id="UP000279994"/>
    </source>
</evidence>
<keyword evidence="10" id="KW-1185">Reference proteome</keyword>
<feature type="transmembrane region" description="Helical" evidence="7">
    <location>
        <begin position="263"/>
        <end position="284"/>
    </location>
</feature>
<comment type="cofactor">
    <cofactor evidence="6">
        <name>Zn(2+)</name>
        <dbReference type="ChEBI" id="CHEBI:29105"/>
    </cofactor>
    <text evidence="6">Binds 1 zinc ion per subunit.</text>
</comment>
<evidence type="ECO:0000256" key="1">
    <source>
        <dbReference type="ARBA" id="ARBA00022670"/>
    </source>
</evidence>
<protein>
    <submittedName>
        <fullName evidence="9">M56 family peptidase</fullName>
    </submittedName>
</protein>
<dbReference type="GO" id="GO:0004222">
    <property type="term" value="F:metalloendopeptidase activity"/>
    <property type="evidence" value="ECO:0007669"/>
    <property type="project" value="InterPro"/>
</dbReference>
<reference evidence="9 10" key="1">
    <citation type="submission" date="2018-11" db="EMBL/GenBank/DDBJ databases">
        <authorList>
            <person name="Li F."/>
        </authorList>
    </citation>
    <scope>NUCLEOTIDE SEQUENCE [LARGE SCALE GENOMIC DNA]</scope>
    <source>
        <strain evidence="9 10">Gsoil 818</strain>
    </source>
</reference>
<keyword evidence="4 6" id="KW-0862">Zinc</keyword>
<dbReference type="AlphaFoldDB" id="A0A3N0GU21"/>
<dbReference type="GO" id="GO:0046872">
    <property type="term" value="F:metal ion binding"/>
    <property type="evidence" value="ECO:0007669"/>
    <property type="project" value="UniProtKB-KW"/>
</dbReference>
<gene>
    <name evidence="9" type="ORF">EFL26_06990</name>
</gene>
<feature type="transmembrane region" description="Helical" evidence="7">
    <location>
        <begin position="36"/>
        <end position="57"/>
    </location>
</feature>
<evidence type="ECO:0000256" key="7">
    <source>
        <dbReference type="SAM" id="Phobius"/>
    </source>
</evidence>
<dbReference type="RefSeq" id="WP_123222161.1">
    <property type="nucleotide sequence ID" value="NZ_RJSF01000019.1"/>
</dbReference>
<accession>A0A3N0GU21</accession>
<evidence type="ECO:0000256" key="3">
    <source>
        <dbReference type="ARBA" id="ARBA00022801"/>
    </source>
</evidence>
<feature type="transmembrane region" description="Helical" evidence="7">
    <location>
        <begin position="6"/>
        <end position="24"/>
    </location>
</feature>
<sequence length="289" mass="30704">MTTLVLAALAVLLAGPVPWLMTRLHGFRRTPRAAMVLWQAVALAGVLSALGAGLSLVTVQLVGEQSVRSYALSAIPLSLTGLVLARLLLSGHRVGTGLRQLRRRHRHLVDLLAEDHDGVHVLEHEAPTAYCVPGLRSRVVVSSGTVSSLTDRQLAAVLSHEQAHVRARHDLVLEGFTVLQEAFPRVVTSKQALAEVQLLVEVLADRAARRRQGAHALVSAFSALLDGGLVQAPEGAVAATGSDLQVRIGLLLDDHRHRVQAGVLLLLAAGVLVLPTLLVVLPWLQGLAG</sequence>
<evidence type="ECO:0000313" key="9">
    <source>
        <dbReference type="EMBL" id="RNM15909.1"/>
    </source>
</evidence>
<feature type="transmembrane region" description="Helical" evidence="7">
    <location>
        <begin position="69"/>
        <end position="89"/>
    </location>
</feature>
<dbReference type="GO" id="GO:0006508">
    <property type="term" value="P:proteolysis"/>
    <property type="evidence" value="ECO:0007669"/>
    <property type="project" value="UniProtKB-KW"/>
</dbReference>
<dbReference type="Gene3D" id="3.30.2010.10">
    <property type="entry name" value="Metalloproteases ('zincins'), catalytic domain"/>
    <property type="match status" value="1"/>
</dbReference>
<feature type="domain" description="Peptidase M48" evidence="8">
    <location>
        <begin position="100"/>
        <end position="174"/>
    </location>
</feature>
<dbReference type="PANTHER" id="PTHR34978:SF3">
    <property type="entry name" value="SLR0241 PROTEIN"/>
    <property type="match status" value="1"/>
</dbReference>
<dbReference type="OrthoDB" id="9785340at2"/>
<organism evidence="9 10">
    <name type="scientific">Nocardioides pocheonensis</name>
    <dbReference type="NCBI Taxonomy" id="661485"/>
    <lineage>
        <taxon>Bacteria</taxon>
        <taxon>Bacillati</taxon>
        <taxon>Actinomycetota</taxon>
        <taxon>Actinomycetes</taxon>
        <taxon>Propionibacteriales</taxon>
        <taxon>Nocardioidaceae</taxon>
        <taxon>Nocardioides</taxon>
    </lineage>
</organism>
<keyword evidence="7" id="KW-0472">Membrane</keyword>
<evidence type="ECO:0000259" key="8">
    <source>
        <dbReference type="Pfam" id="PF01435"/>
    </source>
</evidence>
<dbReference type="Pfam" id="PF01435">
    <property type="entry name" value="Peptidase_M48"/>
    <property type="match status" value="1"/>
</dbReference>
<comment type="caution">
    <text evidence="9">The sequence shown here is derived from an EMBL/GenBank/DDBJ whole genome shotgun (WGS) entry which is preliminary data.</text>
</comment>
<dbReference type="InterPro" id="IPR001915">
    <property type="entry name" value="Peptidase_M48"/>
</dbReference>
<comment type="similarity">
    <text evidence="6">Belongs to the peptidase M48 family.</text>
</comment>
<keyword evidence="7" id="KW-1133">Transmembrane helix</keyword>
<dbReference type="InterPro" id="IPR052173">
    <property type="entry name" value="Beta-lactam_resp_regulator"/>
</dbReference>
<keyword evidence="1 6" id="KW-0645">Protease</keyword>
<dbReference type="PANTHER" id="PTHR34978">
    <property type="entry name" value="POSSIBLE SENSOR-TRANSDUCER PROTEIN BLAR"/>
    <property type="match status" value="1"/>
</dbReference>
<evidence type="ECO:0000256" key="5">
    <source>
        <dbReference type="ARBA" id="ARBA00023049"/>
    </source>
</evidence>